<accession>A0A136Q6I0</accession>
<keyword evidence="1" id="KW-1133">Transmembrane helix</keyword>
<keyword evidence="1" id="KW-0472">Membrane</keyword>
<reference evidence="2 3" key="1">
    <citation type="submission" date="2016-02" db="EMBL/GenBank/DDBJ databases">
        <authorList>
            <person name="Wen L."/>
            <person name="He K."/>
            <person name="Yang H."/>
        </authorList>
    </citation>
    <scope>NUCLEOTIDE SEQUENCE [LARGE SCALE GENOMIC DNA]</scope>
    <source>
        <strain evidence="2 3">DSM 22607</strain>
    </source>
</reference>
<dbReference type="STRING" id="626937.HMPREF3293_00979"/>
<evidence type="ECO:0000313" key="2">
    <source>
        <dbReference type="EMBL" id="KXK66242.1"/>
    </source>
</evidence>
<gene>
    <name evidence="2" type="ORF">HMPREF3293_00979</name>
</gene>
<comment type="caution">
    <text evidence="2">The sequence shown here is derived from an EMBL/GenBank/DDBJ whole genome shotgun (WGS) entry which is preliminary data.</text>
</comment>
<keyword evidence="3" id="KW-1185">Reference proteome</keyword>
<name>A0A136Q6I0_9FIRM</name>
<keyword evidence="1" id="KW-0812">Transmembrane</keyword>
<feature type="transmembrane region" description="Helical" evidence="1">
    <location>
        <begin position="20"/>
        <end position="38"/>
    </location>
</feature>
<dbReference type="Proteomes" id="UP000070366">
    <property type="component" value="Unassembled WGS sequence"/>
</dbReference>
<dbReference type="EMBL" id="LSZW01000047">
    <property type="protein sequence ID" value="KXK66242.1"/>
    <property type="molecule type" value="Genomic_DNA"/>
</dbReference>
<sequence length="45" mass="5554">MFIHPYFLKAFYKTVSSSIIQFFFNFNLFLILFSHIFLRIHLTHL</sequence>
<organism evidence="2 3">
    <name type="scientific">Christensenella minuta</name>
    <dbReference type="NCBI Taxonomy" id="626937"/>
    <lineage>
        <taxon>Bacteria</taxon>
        <taxon>Bacillati</taxon>
        <taxon>Bacillota</taxon>
        <taxon>Clostridia</taxon>
        <taxon>Christensenellales</taxon>
        <taxon>Christensenellaceae</taxon>
        <taxon>Christensenella</taxon>
    </lineage>
</organism>
<dbReference type="AlphaFoldDB" id="A0A136Q6I0"/>
<evidence type="ECO:0000256" key="1">
    <source>
        <dbReference type="SAM" id="Phobius"/>
    </source>
</evidence>
<evidence type="ECO:0000313" key="3">
    <source>
        <dbReference type="Proteomes" id="UP000070366"/>
    </source>
</evidence>
<proteinExistence type="predicted"/>
<protein>
    <submittedName>
        <fullName evidence="2">Uncharacterized protein</fullName>
    </submittedName>
</protein>